<evidence type="ECO:0000256" key="1">
    <source>
        <dbReference type="ARBA" id="ARBA00023125"/>
    </source>
</evidence>
<dbReference type="GO" id="GO:0006355">
    <property type="term" value="P:regulation of DNA-templated transcription"/>
    <property type="evidence" value="ECO:0007669"/>
    <property type="project" value="InterPro"/>
</dbReference>
<feature type="DNA-binding region" description="OmpR/PhoB-type" evidence="2">
    <location>
        <begin position="12"/>
        <end position="108"/>
    </location>
</feature>
<dbReference type="PROSITE" id="PS51755">
    <property type="entry name" value="OMPR_PHOB"/>
    <property type="match status" value="1"/>
</dbReference>
<feature type="transmembrane region" description="Helical" evidence="3">
    <location>
        <begin position="172"/>
        <end position="189"/>
    </location>
</feature>
<name>A0AAP9IEJ5_9GAMM</name>
<evidence type="ECO:0000313" key="5">
    <source>
        <dbReference type="EMBL" id="QHQ23282.1"/>
    </source>
</evidence>
<keyword evidence="1 2" id="KW-0238">DNA-binding</keyword>
<protein>
    <submittedName>
        <fullName evidence="5">Transcriptional regulator</fullName>
    </submittedName>
</protein>
<evidence type="ECO:0000256" key="2">
    <source>
        <dbReference type="PROSITE-ProRule" id="PRU01091"/>
    </source>
</evidence>
<gene>
    <name evidence="5" type="ORF">GMX10_03690</name>
</gene>
<evidence type="ECO:0000259" key="4">
    <source>
        <dbReference type="PROSITE" id="PS51755"/>
    </source>
</evidence>
<dbReference type="SUPFAM" id="SSF46894">
    <property type="entry name" value="C-terminal effector domain of the bipartite response regulators"/>
    <property type="match status" value="1"/>
</dbReference>
<proteinExistence type="predicted"/>
<dbReference type="Proteomes" id="UP000464054">
    <property type="component" value="Chromosome"/>
</dbReference>
<reference evidence="6" key="1">
    <citation type="submission" date="2019-11" db="EMBL/GenBank/DDBJ databases">
        <authorList>
            <person name="Jee S."/>
        </authorList>
    </citation>
    <scope>NUCLEOTIDE SEQUENCE [LARGE SCALE GENOMIC DNA]</scope>
    <source>
        <strain evidence="6">PZ1</strain>
    </source>
</reference>
<dbReference type="SMART" id="SM00862">
    <property type="entry name" value="Trans_reg_C"/>
    <property type="match status" value="1"/>
</dbReference>
<keyword evidence="3" id="KW-1133">Transmembrane helix</keyword>
<dbReference type="AlphaFoldDB" id="A0AAP9IEJ5"/>
<dbReference type="EMBL" id="CP046377">
    <property type="protein sequence ID" value="QHQ23282.1"/>
    <property type="molecule type" value="Genomic_DNA"/>
</dbReference>
<dbReference type="CDD" id="cd00383">
    <property type="entry name" value="trans_reg_C"/>
    <property type="match status" value="1"/>
</dbReference>
<accession>A0AAP9IEJ5</accession>
<dbReference type="InterPro" id="IPR016032">
    <property type="entry name" value="Sig_transdc_resp-reg_C-effctor"/>
</dbReference>
<dbReference type="GO" id="GO:0003677">
    <property type="term" value="F:DNA binding"/>
    <property type="evidence" value="ECO:0007669"/>
    <property type="project" value="UniProtKB-UniRule"/>
</dbReference>
<dbReference type="Pfam" id="PF00486">
    <property type="entry name" value="Trans_reg_C"/>
    <property type="match status" value="1"/>
</dbReference>
<sequence length="252" mass="29380">MGLGMKDTSINGGLVYFLNFSFNIKMRSLTKDEEVYQLRKKEADVLALLCRKYPQPVSQDDFLTEVWQGGYVTSQSIAQVIRSLRRILEDKNKNIITTIPKLGYQLATPPSFSTPEVNIYEVEQENIFWKNGSPEVLDDNKHAIAESKFSFLYEPSFASRFLSKKGFFPKKIFMLFTCGIVIFMAVLIFRGSKMREIPLILNEERAHVRKDFIWNENYFYNDKDDLLFCNKKEKNVTCSSGEEHSTYTWNNY</sequence>
<dbReference type="InterPro" id="IPR001867">
    <property type="entry name" value="OmpR/PhoB-type_DNA-bd"/>
</dbReference>
<organism evidence="5 6">
    <name type="scientific">Pectobacterium parvum</name>
    <dbReference type="NCBI Taxonomy" id="2778550"/>
    <lineage>
        <taxon>Bacteria</taxon>
        <taxon>Pseudomonadati</taxon>
        <taxon>Pseudomonadota</taxon>
        <taxon>Gammaproteobacteria</taxon>
        <taxon>Enterobacterales</taxon>
        <taxon>Pectobacteriaceae</taxon>
        <taxon>Pectobacterium</taxon>
    </lineage>
</organism>
<keyword evidence="3" id="KW-0472">Membrane</keyword>
<dbReference type="Gene3D" id="1.10.10.10">
    <property type="entry name" value="Winged helix-like DNA-binding domain superfamily/Winged helix DNA-binding domain"/>
    <property type="match status" value="1"/>
</dbReference>
<feature type="domain" description="OmpR/PhoB-type" evidence="4">
    <location>
        <begin position="12"/>
        <end position="108"/>
    </location>
</feature>
<dbReference type="GO" id="GO:0000160">
    <property type="term" value="P:phosphorelay signal transduction system"/>
    <property type="evidence" value="ECO:0007669"/>
    <property type="project" value="InterPro"/>
</dbReference>
<evidence type="ECO:0000313" key="6">
    <source>
        <dbReference type="Proteomes" id="UP000464054"/>
    </source>
</evidence>
<evidence type="ECO:0000256" key="3">
    <source>
        <dbReference type="SAM" id="Phobius"/>
    </source>
</evidence>
<keyword evidence="3" id="KW-0812">Transmembrane</keyword>
<dbReference type="InterPro" id="IPR036388">
    <property type="entry name" value="WH-like_DNA-bd_sf"/>
</dbReference>